<dbReference type="EMBL" id="SSOP01000083">
    <property type="protein sequence ID" value="KAB5591913.1"/>
    <property type="molecule type" value="Genomic_DNA"/>
</dbReference>
<dbReference type="Pfam" id="PF00650">
    <property type="entry name" value="CRAL_TRIO"/>
    <property type="match status" value="1"/>
</dbReference>
<feature type="compositionally biased region" description="Basic and acidic residues" evidence="1">
    <location>
        <begin position="331"/>
        <end position="342"/>
    </location>
</feature>
<organism evidence="3 4">
    <name type="scientific">Ceratobasidium theobromae</name>
    <dbReference type="NCBI Taxonomy" id="1582974"/>
    <lineage>
        <taxon>Eukaryota</taxon>
        <taxon>Fungi</taxon>
        <taxon>Dikarya</taxon>
        <taxon>Basidiomycota</taxon>
        <taxon>Agaricomycotina</taxon>
        <taxon>Agaricomycetes</taxon>
        <taxon>Cantharellales</taxon>
        <taxon>Ceratobasidiaceae</taxon>
        <taxon>Ceratobasidium</taxon>
    </lineage>
</organism>
<keyword evidence="4" id="KW-1185">Reference proteome</keyword>
<dbReference type="SUPFAM" id="SSF52087">
    <property type="entry name" value="CRAL/TRIO domain"/>
    <property type="match status" value="1"/>
</dbReference>
<dbReference type="InterPro" id="IPR036865">
    <property type="entry name" value="CRAL-TRIO_dom_sf"/>
</dbReference>
<dbReference type="Pfam" id="PF03765">
    <property type="entry name" value="CRAL_TRIO_N"/>
    <property type="match status" value="1"/>
</dbReference>
<dbReference type="SUPFAM" id="SSF46938">
    <property type="entry name" value="CRAL/TRIO N-terminal domain"/>
    <property type="match status" value="1"/>
</dbReference>
<accession>A0A5N5QK51</accession>
<dbReference type="Gene3D" id="3.40.525.10">
    <property type="entry name" value="CRAL-TRIO lipid binding domain"/>
    <property type="match status" value="1"/>
</dbReference>
<dbReference type="CDD" id="cd00170">
    <property type="entry name" value="SEC14"/>
    <property type="match status" value="1"/>
</dbReference>
<name>A0A5N5QK51_9AGAM</name>
<dbReference type="SMART" id="SM00516">
    <property type="entry name" value="SEC14"/>
    <property type="match status" value="1"/>
</dbReference>
<dbReference type="PROSITE" id="PS50191">
    <property type="entry name" value="CRAL_TRIO"/>
    <property type="match status" value="1"/>
</dbReference>
<dbReference type="InterPro" id="IPR052578">
    <property type="entry name" value="PI_Transfer_CRAL-TRIO"/>
</dbReference>
<evidence type="ECO:0000256" key="1">
    <source>
        <dbReference type="SAM" id="MobiDB-lite"/>
    </source>
</evidence>
<feature type="region of interest" description="Disordered" evidence="1">
    <location>
        <begin position="293"/>
        <end position="342"/>
    </location>
</feature>
<protein>
    <submittedName>
        <fullName evidence="3">CRAL-TRIO domain-containing protein C23B6,04c</fullName>
    </submittedName>
</protein>
<dbReference type="PANTHER" id="PTHR45824">
    <property type="entry name" value="GH16843P"/>
    <property type="match status" value="1"/>
</dbReference>
<dbReference type="InterPro" id="IPR001251">
    <property type="entry name" value="CRAL-TRIO_dom"/>
</dbReference>
<dbReference type="Proteomes" id="UP000383932">
    <property type="component" value="Unassembled WGS sequence"/>
</dbReference>
<dbReference type="SMART" id="SM01100">
    <property type="entry name" value="CRAL_TRIO_N"/>
    <property type="match status" value="1"/>
</dbReference>
<gene>
    <name evidence="3" type="ORF">CTheo_4646</name>
</gene>
<dbReference type="InterPro" id="IPR036273">
    <property type="entry name" value="CRAL/TRIO_N_dom_sf"/>
</dbReference>
<sequence>MPVYVTSRPPSAPKINPAPTLNEEQEKAYGIVLKHYSNPSYVIPGIDAQKAALTEEEKFWLTRECLLRYLRASKWVLATAITRLDDTLKWRREFGFYDLLTPEYVEPESLTGKEQLAGYDTQRRPALYMLPSRQNTEESARQLHHAVWMLERAVDVMGPGVENLNLLINFADRGKNPSIGTTRSMLSILQNHYPERLGLALIINVPTLINLFFKAIMPLVDPITRAKVKFNPNIIEDGIFDKSQAMKEWGGNMDFLYEHEKSWPALVELCDSLRAERKEHWYKLGGTVGLSEWDIKGGAPQPAKPRPAANGTTKRAKSPTPDIKSTVTSRDIPESKSDTVLV</sequence>
<comment type="caution">
    <text evidence="3">The sequence shown here is derived from an EMBL/GenBank/DDBJ whole genome shotgun (WGS) entry which is preliminary data.</text>
</comment>
<proteinExistence type="predicted"/>
<evidence type="ECO:0000259" key="2">
    <source>
        <dbReference type="PROSITE" id="PS50191"/>
    </source>
</evidence>
<evidence type="ECO:0000313" key="3">
    <source>
        <dbReference type="EMBL" id="KAB5591913.1"/>
    </source>
</evidence>
<dbReference type="InterPro" id="IPR011074">
    <property type="entry name" value="CRAL/TRIO_N_dom"/>
</dbReference>
<dbReference type="PANTHER" id="PTHR45824:SF29">
    <property type="entry name" value="GH16843P"/>
    <property type="match status" value="1"/>
</dbReference>
<evidence type="ECO:0000313" key="4">
    <source>
        <dbReference type="Proteomes" id="UP000383932"/>
    </source>
</evidence>
<dbReference type="GO" id="GO:0008526">
    <property type="term" value="F:phosphatidylinositol transfer activity"/>
    <property type="evidence" value="ECO:0007669"/>
    <property type="project" value="TreeGrafter"/>
</dbReference>
<reference evidence="3 4" key="1">
    <citation type="journal article" date="2019" name="Fungal Biol. Biotechnol.">
        <title>Draft genome sequence of fastidious pathogen Ceratobasidium theobromae, which causes vascular-streak dieback in Theobroma cacao.</title>
        <authorList>
            <person name="Ali S.S."/>
            <person name="Asman A."/>
            <person name="Shao J."/>
            <person name="Firmansyah A.P."/>
            <person name="Susilo A.W."/>
            <person name="Rosmana A."/>
            <person name="McMahon P."/>
            <person name="Junaid M."/>
            <person name="Guest D."/>
            <person name="Kheng T.Y."/>
            <person name="Meinhardt L.W."/>
            <person name="Bailey B.A."/>
        </authorList>
    </citation>
    <scope>NUCLEOTIDE SEQUENCE [LARGE SCALE GENOMIC DNA]</scope>
    <source>
        <strain evidence="3 4">CT2</strain>
    </source>
</reference>
<dbReference type="AlphaFoldDB" id="A0A5N5QK51"/>
<dbReference type="OrthoDB" id="75724at2759"/>
<feature type="domain" description="CRAL-TRIO" evidence="2">
    <location>
        <begin position="98"/>
        <end position="257"/>
    </location>
</feature>